<organism evidence="1 2">
    <name type="scientific">Pholiota conissans</name>
    <dbReference type="NCBI Taxonomy" id="109636"/>
    <lineage>
        <taxon>Eukaryota</taxon>
        <taxon>Fungi</taxon>
        <taxon>Dikarya</taxon>
        <taxon>Basidiomycota</taxon>
        <taxon>Agaricomycotina</taxon>
        <taxon>Agaricomycetes</taxon>
        <taxon>Agaricomycetidae</taxon>
        <taxon>Agaricales</taxon>
        <taxon>Agaricineae</taxon>
        <taxon>Strophariaceae</taxon>
        <taxon>Pholiota</taxon>
    </lineage>
</organism>
<name>A0A9P6D2I5_9AGAR</name>
<dbReference type="EMBL" id="MU155190">
    <property type="protein sequence ID" value="KAF9480698.1"/>
    <property type="molecule type" value="Genomic_DNA"/>
</dbReference>
<protein>
    <submittedName>
        <fullName evidence="1">Uncharacterized protein</fullName>
    </submittedName>
</protein>
<dbReference type="Proteomes" id="UP000807469">
    <property type="component" value="Unassembled WGS sequence"/>
</dbReference>
<sequence>MRGFRERALGMDTNVSCYVEIGSYMDCVTSLAGILQSFSPYVNISRACNTPNCIFDRRVHSRPVYTITMVRQPSSNFDCPAGGSKLVHREGSRVIKKLCTQIFDRLRKPLSGHECLIGTSDHVPRIQNISDNPWTPFTDRLAFAWVDHHYVKLKASQQDIQTVLDPWRATVLKHASVQVESDPVSVPWKNPEELYNMIDSMQVGEAPWRTYIFVYSGPKPPILPRWMEELYELNTRAILTVLEQQLDTQFEYTPYQEFDGRGDRLYSNPISGDWHWR</sequence>
<dbReference type="InterPro" id="IPR041078">
    <property type="entry name" value="Plavaka"/>
</dbReference>
<evidence type="ECO:0000313" key="2">
    <source>
        <dbReference type="Proteomes" id="UP000807469"/>
    </source>
</evidence>
<accession>A0A9P6D2I5</accession>
<reference evidence="1" key="1">
    <citation type="submission" date="2020-11" db="EMBL/GenBank/DDBJ databases">
        <authorList>
            <consortium name="DOE Joint Genome Institute"/>
            <person name="Ahrendt S."/>
            <person name="Riley R."/>
            <person name="Andreopoulos W."/>
            <person name="Labutti K."/>
            <person name="Pangilinan J."/>
            <person name="Ruiz-Duenas F.J."/>
            <person name="Barrasa J.M."/>
            <person name="Sanchez-Garcia M."/>
            <person name="Camarero S."/>
            <person name="Miyauchi S."/>
            <person name="Serrano A."/>
            <person name="Linde D."/>
            <person name="Babiker R."/>
            <person name="Drula E."/>
            <person name="Ayuso-Fernandez I."/>
            <person name="Pacheco R."/>
            <person name="Padilla G."/>
            <person name="Ferreira P."/>
            <person name="Barriuso J."/>
            <person name="Kellner H."/>
            <person name="Castanera R."/>
            <person name="Alfaro M."/>
            <person name="Ramirez L."/>
            <person name="Pisabarro A.G."/>
            <person name="Kuo A."/>
            <person name="Tritt A."/>
            <person name="Lipzen A."/>
            <person name="He G."/>
            <person name="Yan M."/>
            <person name="Ng V."/>
            <person name="Cullen D."/>
            <person name="Martin F."/>
            <person name="Rosso M.-N."/>
            <person name="Henrissat B."/>
            <person name="Hibbett D."/>
            <person name="Martinez A.T."/>
            <person name="Grigoriev I.V."/>
        </authorList>
    </citation>
    <scope>NUCLEOTIDE SEQUENCE</scope>
    <source>
        <strain evidence="1">CIRM-BRFM 674</strain>
    </source>
</reference>
<keyword evidence="2" id="KW-1185">Reference proteome</keyword>
<dbReference type="OrthoDB" id="3199698at2759"/>
<dbReference type="AlphaFoldDB" id="A0A9P6D2I5"/>
<proteinExistence type="predicted"/>
<gene>
    <name evidence="1" type="ORF">BDN70DRAFT_992500</name>
</gene>
<comment type="caution">
    <text evidence="1">The sequence shown here is derived from an EMBL/GenBank/DDBJ whole genome shotgun (WGS) entry which is preliminary data.</text>
</comment>
<evidence type="ECO:0000313" key="1">
    <source>
        <dbReference type="EMBL" id="KAF9480698.1"/>
    </source>
</evidence>
<dbReference type="Pfam" id="PF18759">
    <property type="entry name" value="Plavaka"/>
    <property type="match status" value="1"/>
</dbReference>